<proteinExistence type="inferred from homology"/>
<dbReference type="PANTHER" id="PTHR13179:SF8">
    <property type="entry name" value="GATOR COMPLEX PROTEIN DEPDC5"/>
    <property type="match status" value="1"/>
</dbReference>
<dbReference type="InterPro" id="IPR036388">
    <property type="entry name" value="WH-like_DNA-bd_sf"/>
</dbReference>
<dbReference type="GO" id="GO:0005774">
    <property type="term" value="C:vacuolar membrane"/>
    <property type="evidence" value="ECO:0007669"/>
    <property type="project" value="UniProtKB-SubCell"/>
</dbReference>
<dbReference type="EMBL" id="JADOXO010000023">
    <property type="protein sequence ID" value="KAF9818950.1"/>
    <property type="molecule type" value="Genomic_DNA"/>
</dbReference>
<evidence type="ECO:0000256" key="4">
    <source>
        <dbReference type="ARBA" id="ARBA00021881"/>
    </source>
</evidence>
<dbReference type="AlphaFoldDB" id="A0A8H7U541"/>
<organism evidence="6 7">
    <name type="scientific">Rhodonia placenta</name>
    <dbReference type="NCBI Taxonomy" id="104341"/>
    <lineage>
        <taxon>Eukaryota</taxon>
        <taxon>Fungi</taxon>
        <taxon>Dikarya</taxon>
        <taxon>Basidiomycota</taxon>
        <taxon>Agaricomycotina</taxon>
        <taxon>Agaricomycetes</taxon>
        <taxon>Polyporales</taxon>
        <taxon>Adustoporiaceae</taxon>
        <taxon>Rhodonia</taxon>
    </lineage>
</organism>
<dbReference type="GO" id="GO:1904262">
    <property type="term" value="P:negative regulation of TORC1 signaling"/>
    <property type="evidence" value="ECO:0007669"/>
    <property type="project" value="TreeGrafter"/>
</dbReference>
<dbReference type="PANTHER" id="PTHR13179">
    <property type="entry name" value="DEP DOMAIN CONTAINING PROTEIN 5"/>
    <property type="match status" value="1"/>
</dbReference>
<dbReference type="CDD" id="cd04449">
    <property type="entry name" value="DEP_DEPDC5-like"/>
    <property type="match status" value="1"/>
</dbReference>
<protein>
    <recommendedName>
        <fullName evidence="3">Vacuolar membrane-associated protein IML1</fullName>
    </recommendedName>
    <alternativeName>
        <fullName evidence="4">Vacuolar membrane-associated protein iml1</fullName>
    </alternativeName>
</protein>
<dbReference type="SUPFAM" id="SSF46785">
    <property type="entry name" value="Winged helix' DNA-binding domain"/>
    <property type="match status" value="1"/>
</dbReference>
<accession>A0A8H7U541</accession>
<comment type="caution">
    <text evidence="6">The sequence shown here is derived from an EMBL/GenBank/DDBJ whole genome shotgun (WGS) entry which is preliminary data.</text>
</comment>
<dbReference type="GO" id="GO:0010508">
    <property type="term" value="P:positive regulation of autophagy"/>
    <property type="evidence" value="ECO:0007669"/>
    <property type="project" value="TreeGrafter"/>
</dbReference>
<evidence type="ECO:0000313" key="7">
    <source>
        <dbReference type="Proteomes" id="UP000639403"/>
    </source>
</evidence>
<dbReference type="PROSITE" id="PS50186">
    <property type="entry name" value="DEP"/>
    <property type="match status" value="1"/>
</dbReference>
<gene>
    <name evidence="6" type="ORF">IEO21_02364</name>
</gene>
<comment type="subcellular location">
    <subcellularLocation>
        <location evidence="1">Vacuole membrane</location>
        <topology evidence="1">Peripheral membrane protein</topology>
    </subcellularLocation>
</comment>
<sequence>MAELDEIHAAGPLRKKVKSDRTIAGMSLSAIVKAMREEGGVPIKDYSWHGRKYANSFKGHDFVSWLVREFRDVSSREEGTKWGASLQEQGLFDHGRQQHGFLDGHYFYILAPEYLAPPTTPRTVWGPFRSRHVSGEESSIKPMTPLEMSTASTPKAKKRLILSQSMVIDVDPNKVSVHNTIPRSITQRVVLSGVTKRNRSSCIMTSFTTLLHASISSCNGSGQRRDV</sequence>
<dbReference type="Proteomes" id="UP000639403">
    <property type="component" value="Unassembled WGS sequence"/>
</dbReference>
<evidence type="ECO:0000259" key="5">
    <source>
        <dbReference type="PROSITE" id="PS50186"/>
    </source>
</evidence>
<dbReference type="InterPro" id="IPR027244">
    <property type="entry name" value="IML1"/>
</dbReference>
<reference evidence="6" key="1">
    <citation type="submission" date="2020-11" db="EMBL/GenBank/DDBJ databases">
        <authorList>
            <person name="Koelle M."/>
            <person name="Horta M.A.C."/>
            <person name="Nowrousian M."/>
            <person name="Ohm R.A."/>
            <person name="Benz P."/>
            <person name="Pilgard A."/>
        </authorList>
    </citation>
    <scope>NUCLEOTIDE SEQUENCE</scope>
    <source>
        <strain evidence="6">FPRL280</strain>
    </source>
</reference>
<evidence type="ECO:0000256" key="3">
    <source>
        <dbReference type="ARBA" id="ARBA00018529"/>
    </source>
</evidence>
<evidence type="ECO:0000313" key="6">
    <source>
        <dbReference type="EMBL" id="KAF9818950.1"/>
    </source>
</evidence>
<dbReference type="GO" id="GO:1990130">
    <property type="term" value="C:GATOR1 complex"/>
    <property type="evidence" value="ECO:0007669"/>
    <property type="project" value="TreeGrafter"/>
</dbReference>
<dbReference type="SMART" id="SM00049">
    <property type="entry name" value="DEP"/>
    <property type="match status" value="1"/>
</dbReference>
<comment type="similarity">
    <text evidence="2">Belongs to the IML1 family.</text>
</comment>
<evidence type="ECO:0000256" key="2">
    <source>
        <dbReference type="ARBA" id="ARBA00005643"/>
    </source>
</evidence>
<evidence type="ECO:0000256" key="1">
    <source>
        <dbReference type="ARBA" id="ARBA00004148"/>
    </source>
</evidence>
<feature type="domain" description="DEP" evidence="5">
    <location>
        <begin position="37"/>
        <end position="112"/>
    </location>
</feature>
<dbReference type="GO" id="GO:0005096">
    <property type="term" value="F:GTPase activator activity"/>
    <property type="evidence" value="ECO:0007669"/>
    <property type="project" value="InterPro"/>
</dbReference>
<dbReference type="GO" id="GO:0035556">
    <property type="term" value="P:intracellular signal transduction"/>
    <property type="evidence" value="ECO:0007669"/>
    <property type="project" value="InterPro"/>
</dbReference>
<reference evidence="6" key="2">
    <citation type="journal article" name="Front. Microbiol.">
        <title>Degradative Capacity of Two Strains of Rhodonia placenta: From Phenotype to Genotype.</title>
        <authorList>
            <person name="Kolle M."/>
            <person name="Horta M.A.C."/>
            <person name="Nowrousian M."/>
            <person name="Ohm R.A."/>
            <person name="Benz J.P."/>
            <person name="Pilgard A."/>
        </authorList>
    </citation>
    <scope>NUCLEOTIDE SEQUENCE</scope>
    <source>
        <strain evidence="6">FPRL280</strain>
    </source>
</reference>
<name>A0A8H7U541_9APHY</name>
<dbReference type="Gene3D" id="1.10.10.10">
    <property type="entry name" value="Winged helix-like DNA-binding domain superfamily/Winged helix DNA-binding domain"/>
    <property type="match status" value="1"/>
</dbReference>
<dbReference type="InterPro" id="IPR036390">
    <property type="entry name" value="WH_DNA-bd_sf"/>
</dbReference>
<dbReference type="InterPro" id="IPR000591">
    <property type="entry name" value="DEP_dom"/>
</dbReference>
<dbReference type="Pfam" id="PF00610">
    <property type="entry name" value="DEP"/>
    <property type="match status" value="1"/>
</dbReference>